<evidence type="ECO:0008006" key="2">
    <source>
        <dbReference type="Google" id="ProtNLM"/>
    </source>
</evidence>
<comment type="caution">
    <text evidence="1">The sequence shown here is derived from an EMBL/GenBank/DDBJ whole genome shotgun (WGS) entry which is preliminary data.</text>
</comment>
<name>A0A7V2B2E8_RHOMR</name>
<proteinExistence type="predicted"/>
<sequence length="136" mass="15578">MPRAWYWGVLLLGLGAWGFPGAVELSYFKVAAEGNDLVISWEASREESVQRYELRRRTPFSKGQYVLVAQLQAQGAGRTYRYVDRQVYKQTADEVAYQLWVVYGDGTAQQLAEQAINYTPTAVRRTWGSIKAMFQR</sequence>
<organism evidence="1">
    <name type="scientific">Rhodothermus marinus</name>
    <name type="common">Rhodothermus obamensis</name>
    <dbReference type="NCBI Taxonomy" id="29549"/>
    <lineage>
        <taxon>Bacteria</taxon>
        <taxon>Pseudomonadati</taxon>
        <taxon>Rhodothermota</taxon>
        <taxon>Rhodothermia</taxon>
        <taxon>Rhodothermales</taxon>
        <taxon>Rhodothermaceae</taxon>
        <taxon>Rhodothermus</taxon>
    </lineage>
</organism>
<dbReference type="EMBL" id="DSGB01000006">
    <property type="protein sequence ID" value="HER97021.1"/>
    <property type="molecule type" value="Genomic_DNA"/>
</dbReference>
<gene>
    <name evidence="1" type="ORF">ENO59_11020</name>
</gene>
<protein>
    <recommendedName>
        <fullName evidence="2">Fibronectin type III domain-containing protein</fullName>
    </recommendedName>
</protein>
<reference evidence="1" key="1">
    <citation type="journal article" date="2020" name="mSystems">
        <title>Genome- and Community-Level Interaction Insights into Carbon Utilization and Element Cycling Functions of Hydrothermarchaeota in Hydrothermal Sediment.</title>
        <authorList>
            <person name="Zhou Z."/>
            <person name="Liu Y."/>
            <person name="Xu W."/>
            <person name="Pan J."/>
            <person name="Luo Z.H."/>
            <person name="Li M."/>
        </authorList>
    </citation>
    <scope>NUCLEOTIDE SEQUENCE [LARGE SCALE GENOMIC DNA]</scope>
    <source>
        <strain evidence="1">SpSt-143</strain>
    </source>
</reference>
<accession>A0A7V2B2E8</accession>
<evidence type="ECO:0000313" key="1">
    <source>
        <dbReference type="EMBL" id="HER97021.1"/>
    </source>
</evidence>
<dbReference type="AlphaFoldDB" id="A0A7V2B2E8"/>